<dbReference type="SUPFAM" id="SSF51735">
    <property type="entry name" value="NAD(P)-binding Rossmann-fold domains"/>
    <property type="match status" value="1"/>
</dbReference>
<comment type="cofactor">
    <cofactor evidence="6">
        <name>Mg(2+)</name>
        <dbReference type="ChEBI" id="CHEBI:18420"/>
    </cofactor>
    <text evidence="6">Binds 1 Mg(2+) ion per monomer.</text>
</comment>
<evidence type="ECO:0000256" key="6">
    <source>
        <dbReference type="RuleBase" id="RU364082"/>
    </source>
</evidence>
<evidence type="ECO:0000256" key="2">
    <source>
        <dbReference type="ARBA" id="ARBA00010944"/>
    </source>
</evidence>
<gene>
    <name evidence="8" type="primary">rfbD</name>
    <name evidence="8" type="ORF">ACCI49_21115</name>
</gene>
<feature type="domain" description="RmlD-like substrate binding" evidence="7">
    <location>
        <begin position="1"/>
        <end position="285"/>
    </location>
</feature>
<dbReference type="NCBIfam" id="TIGR01214">
    <property type="entry name" value="rmlD"/>
    <property type="match status" value="1"/>
</dbReference>
<keyword evidence="9" id="KW-1185">Reference proteome</keyword>
<evidence type="ECO:0000256" key="4">
    <source>
        <dbReference type="ARBA" id="ARBA00017099"/>
    </source>
</evidence>
<protein>
    <recommendedName>
        <fullName evidence="4 6">dTDP-4-dehydrorhamnose reductase</fullName>
        <ecNumber evidence="3 6">1.1.1.133</ecNumber>
    </recommendedName>
</protein>
<evidence type="ECO:0000256" key="1">
    <source>
        <dbReference type="ARBA" id="ARBA00004781"/>
    </source>
</evidence>
<proteinExistence type="inferred from homology"/>
<comment type="similarity">
    <text evidence="2 6">Belongs to the dTDP-4-dehydrorhamnose reductase family.</text>
</comment>
<dbReference type="PANTHER" id="PTHR10491:SF4">
    <property type="entry name" value="METHIONINE ADENOSYLTRANSFERASE 2 SUBUNIT BETA"/>
    <property type="match status" value="1"/>
</dbReference>
<keyword evidence="6 8" id="KW-0560">Oxidoreductase</keyword>
<evidence type="ECO:0000256" key="3">
    <source>
        <dbReference type="ARBA" id="ARBA00012929"/>
    </source>
</evidence>
<dbReference type="EC" id="1.1.1.133" evidence="3 6"/>
<evidence type="ECO:0000259" key="7">
    <source>
        <dbReference type="Pfam" id="PF04321"/>
    </source>
</evidence>
<dbReference type="InterPro" id="IPR005913">
    <property type="entry name" value="dTDP_dehydrorham_reduct"/>
</dbReference>
<dbReference type="EMBL" id="JBGMEK010000091">
    <property type="protein sequence ID" value="MFA0813400.1"/>
    <property type="molecule type" value="Genomic_DNA"/>
</dbReference>
<dbReference type="RefSeq" id="WP_371841207.1">
    <property type="nucleotide sequence ID" value="NZ_JBGMEK010000091.1"/>
</dbReference>
<organism evidence="8 9">
    <name type="scientific">Microbulbifer epialgicus</name>
    <dbReference type="NCBI Taxonomy" id="393907"/>
    <lineage>
        <taxon>Bacteria</taxon>
        <taxon>Pseudomonadati</taxon>
        <taxon>Pseudomonadota</taxon>
        <taxon>Gammaproteobacteria</taxon>
        <taxon>Cellvibrionales</taxon>
        <taxon>Microbulbiferaceae</taxon>
        <taxon>Microbulbifer</taxon>
    </lineage>
</organism>
<dbReference type="PANTHER" id="PTHR10491">
    <property type="entry name" value="DTDP-4-DEHYDRORHAMNOSE REDUCTASE"/>
    <property type="match status" value="1"/>
</dbReference>
<sequence length="294" mass="32770">MKVLVTGSNGQLGRELQFDCPKDLKLIPLSRQVLDISDKAAVFRAVKKIQPNVIINAAAYTSVDNAEDEHELTFTTNTRGPEILALACKQFDIRLLQISTDYVFDGNKSSPYLISDSVNPINIYGLSKAKAEKIIQKILPNAVILRTASLYANHSKNFVNTMLGMMSKNDQLSIVVDQVGTPTWIETLTKAVFSLVRNESLQGIYHCTDLGVASWYDFAVAIYDEAQLSGLLPDNEKVAINAIASKDYPTPAQRPAYSVLDKSRLQTDLNINLKSWRESLKLAFSKRRERLLDT</sequence>
<dbReference type="Pfam" id="PF04321">
    <property type="entry name" value="RmlD_sub_bind"/>
    <property type="match status" value="1"/>
</dbReference>
<comment type="pathway">
    <text evidence="1 6">Carbohydrate biosynthesis; dTDP-L-rhamnose biosynthesis.</text>
</comment>
<dbReference type="InterPro" id="IPR036291">
    <property type="entry name" value="NAD(P)-bd_dom_sf"/>
</dbReference>
<evidence type="ECO:0000313" key="9">
    <source>
        <dbReference type="Proteomes" id="UP001569428"/>
    </source>
</evidence>
<dbReference type="InterPro" id="IPR029903">
    <property type="entry name" value="RmlD-like-bd"/>
</dbReference>
<comment type="caution">
    <text evidence="8">The sequence shown here is derived from an EMBL/GenBank/DDBJ whole genome shotgun (WGS) entry which is preliminary data.</text>
</comment>
<dbReference type="Proteomes" id="UP001569428">
    <property type="component" value="Unassembled WGS sequence"/>
</dbReference>
<evidence type="ECO:0000256" key="5">
    <source>
        <dbReference type="ARBA" id="ARBA00048200"/>
    </source>
</evidence>
<accession>A0ABV4P6S1</accession>
<comment type="catalytic activity">
    <reaction evidence="5 6">
        <text>dTDP-beta-L-rhamnose + NADP(+) = dTDP-4-dehydro-beta-L-rhamnose + NADPH + H(+)</text>
        <dbReference type="Rhea" id="RHEA:21796"/>
        <dbReference type="ChEBI" id="CHEBI:15378"/>
        <dbReference type="ChEBI" id="CHEBI:57510"/>
        <dbReference type="ChEBI" id="CHEBI:57783"/>
        <dbReference type="ChEBI" id="CHEBI:58349"/>
        <dbReference type="ChEBI" id="CHEBI:62830"/>
        <dbReference type="EC" id="1.1.1.133"/>
    </reaction>
</comment>
<comment type="function">
    <text evidence="6">Catalyzes the reduction of dTDP-6-deoxy-L-lyxo-4-hexulose to yield dTDP-L-rhamnose.</text>
</comment>
<evidence type="ECO:0000313" key="8">
    <source>
        <dbReference type="EMBL" id="MFA0813400.1"/>
    </source>
</evidence>
<name>A0ABV4P6S1_9GAMM</name>
<dbReference type="Gene3D" id="3.90.25.10">
    <property type="entry name" value="UDP-galactose 4-epimerase, domain 1"/>
    <property type="match status" value="1"/>
</dbReference>
<dbReference type="CDD" id="cd05254">
    <property type="entry name" value="dTDP_HR_like_SDR_e"/>
    <property type="match status" value="1"/>
</dbReference>
<reference evidence="8 9" key="1">
    <citation type="submission" date="2024-08" db="EMBL/GenBank/DDBJ databases">
        <authorList>
            <person name="Ishaq N."/>
        </authorList>
    </citation>
    <scope>NUCLEOTIDE SEQUENCE [LARGE SCALE GENOMIC DNA]</scope>
    <source>
        <strain evidence="8 9">DSM 18651</strain>
    </source>
</reference>
<keyword evidence="6" id="KW-0521">NADP</keyword>
<dbReference type="GO" id="GO:0008831">
    <property type="term" value="F:dTDP-4-dehydrorhamnose reductase activity"/>
    <property type="evidence" value="ECO:0007669"/>
    <property type="project" value="UniProtKB-EC"/>
</dbReference>
<dbReference type="Gene3D" id="3.40.50.720">
    <property type="entry name" value="NAD(P)-binding Rossmann-like Domain"/>
    <property type="match status" value="1"/>
</dbReference>